<evidence type="ECO:0000256" key="2">
    <source>
        <dbReference type="SAM" id="Phobius"/>
    </source>
</evidence>
<comment type="caution">
    <text evidence="3">The sequence shown here is derived from an EMBL/GenBank/DDBJ whole genome shotgun (WGS) entry which is preliminary data.</text>
</comment>
<keyword evidence="2" id="KW-1133">Transmembrane helix</keyword>
<proteinExistence type="predicted"/>
<name>A0AAE0WXB4_9PEZI</name>
<reference evidence="3" key="1">
    <citation type="submission" date="2023-07" db="EMBL/GenBank/DDBJ databases">
        <title>Black Yeasts Isolated from many extreme environments.</title>
        <authorList>
            <person name="Coleine C."/>
            <person name="Stajich J.E."/>
            <person name="Selbmann L."/>
        </authorList>
    </citation>
    <scope>NUCLEOTIDE SEQUENCE</scope>
    <source>
        <strain evidence="3">CCFEE 5485</strain>
    </source>
</reference>
<evidence type="ECO:0000313" key="3">
    <source>
        <dbReference type="EMBL" id="KAK3679673.1"/>
    </source>
</evidence>
<accession>A0AAE0WXB4</accession>
<gene>
    <name evidence="3" type="ORF">LTR78_000049</name>
</gene>
<dbReference type="AlphaFoldDB" id="A0AAE0WXB4"/>
<feature type="transmembrane region" description="Helical" evidence="2">
    <location>
        <begin position="216"/>
        <end position="234"/>
    </location>
</feature>
<keyword evidence="2" id="KW-0812">Transmembrane</keyword>
<evidence type="ECO:0008006" key="5">
    <source>
        <dbReference type="Google" id="ProtNLM"/>
    </source>
</evidence>
<feature type="region of interest" description="Disordered" evidence="1">
    <location>
        <begin position="1"/>
        <end position="36"/>
    </location>
</feature>
<dbReference type="Proteomes" id="UP001274830">
    <property type="component" value="Unassembled WGS sequence"/>
</dbReference>
<feature type="transmembrane region" description="Helical" evidence="2">
    <location>
        <begin position="266"/>
        <end position="285"/>
    </location>
</feature>
<feature type="compositionally biased region" description="Polar residues" evidence="1">
    <location>
        <begin position="10"/>
        <end position="35"/>
    </location>
</feature>
<dbReference type="EMBL" id="JAUTXT010000001">
    <property type="protein sequence ID" value="KAK3679673.1"/>
    <property type="molecule type" value="Genomic_DNA"/>
</dbReference>
<feature type="transmembrane region" description="Helical" evidence="2">
    <location>
        <begin position="62"/>
        <end position="82"/>
    </location>
</feature>
<evidence type="ECO:0000313" key="4">
    <source>
        <dbReference type="Proteomes" id="UP001274830"/>
    </source>
</evidence>
<feature type="transmembrane region" description="Helical" evidence="2">
    <location>
        <begin position="175"/>
        <end position="196"/>
    </location>
</feature>
<feature type="transmembrane region" description="Helical" evidence="2">
    <location>
        <begin position="291"/>
        <end position="311"/>
    </location>
</feature>
<sequence>MAKPLVQATLPGNQNGTPQTDTQCPGSTLSSTSSVAPPRDVVLGEYIFDQAKQEYRIKPKQLYRNNLLAAVGLFELTNALDFPANVWNEVPPKLFAQVLMGIGGSICFLWSFFGVWDLIRSRRNIKLLWQERRDLQCRLAEDGAEKDAKHASQVLLQAWLDINYRELGWEYVDRAIMDGIMVIASILVGIGTMLAIRGDIPVVFDASNLMSGYIGNSFVALYAVINTAWSVYMWRHASGQLAAIRNARSGVDSDTRRRMTAHARQHQLYAAVNAATVLVSGAGSLVSATLWYGYVIIVPCVFGSVFANLFWRFRLGYNRKSYGEWIGRCVVFDLCSHLTLLHNVRLSVKVASLPDIWTKRQNTDDYSDFVRTLEQFGLADIFGGHLMNIQARSDEKSAISSGTARTLTGIDVRSCDTASVQSALAKTFAETNAHTLRDQERFLLELYGCYLVGMQKELSRVVEPKQSRERGETTV</sequence>
<protein>
    <recommendedName>
        <fullName evidence="5">Integral membrane protein</fullName>
    </recommendedName>
</protein>
<feature type="transmembrane region" description="Helical" evidence="2">
    <location>
        <begin position="94"/>
        <end position="119"/>
    </location>
</feature>
<evidence type="ECO:0000256" key="1">
    <source>
        <dbReference type="SAM" id="MobiDB-lite"/>
    </source>
</evidence>
<keyword evidence="2" id="KW-0472">Membrane</keyword>
<keyword evidence="4" id="KW-1185">Reference proteome</keyword>
<organism evidence="3 4">
    <name type="scientific">Recurvomyces mirabilis</name>
    <dbReference type="NCBI Taxonomy" id="574656"/>
    <lineage>
        <taxon>Eukaryota</taxon>
        <taxon>Fungi</taxon>
        <taxon>Dikarya</taxon>
        <taxon>Ascomycota</taxon>
        <taxon>Pezizomycotina</taxon>
        <taxon>Dothideomycetes</taxon>
        <taxon>Dothideomycetidae</taxon>
        <taxon>Mycosphaerellales</taxon>
        <taxon>Teratosphaeriaceae</taxon>
        <taxon>Recurvomyces</taxon>
    </lineage>
</organism>